<dbReference type="InterPro" id="IPR010105">
    <property type="entry name" value="TonB_sidphr_rcpt"/>
</dbReference>
<evidence type="ECO:0000256" key="10">
    <source>
        <dbReference type="ARBA" id="ARBA00023077"/>
    </source>
</evidence>
<dbReference type="InterPro" id="IPR012910">
    <property type="entry name" value="Plug_dom"/>
</dbReference>
<dbReference type="RefSeq" id="WP_008251942.1">
    <property type="nucleotide sequence ID" value="NZ_CP014544.1"/>
</dbReference>
<evidence type="ECO:0000256" key="12">
    <source>
        <dbReference type="ARBA" id="ARBA00023170"/>
    </source>
</evidence>
<dbReference type="Pfam" id="PF07715">
    <property type="entry name" value="Plug"/>
    <property type="match status" value="1"/>
</dbReference>
<keyword evidence="6 14" id="KW-0812">Transmembrane</keyword>
<dbReference type="Gene3D" id="2.40.170.20">
    <property type="entry name" value="TonB-dependent receptor, beta-barrel domain"/>
    <property type="match status" value="1"/>
</dbReference>
<evidence type="ECO:0000313" key="19">
    <source>
        <dbReference type="EMBL" id="AMO69632.1"/>
    </source>
</evidence>
<dbReference type="GO" id="GO:0015344">
    <property type="term" value="F:siderophore uptake transmembrane transporter activity"/>
    <property type="evidence" value="ECO:0007669"/>
    <property type="project" value="TreeGrafter"/>
</dbReference>
<keyword evidence="4 14" id="KW-1134">Transmembrane beta strand</keyword>
<dbReference type="GO" id="GO:0038023">
    <property type="term" value="F:signaling receptor activity"/>
    <property type="evidence" value="ECO:0007669"/>
    <property type="project" value="InterPro"/>
</dbReference>
<keyword evidence="12 19" id="KW-0675">Receptor</keyword>
<dbReference type="PROSITE" id="PS52016">
    <property type="entry name" value="TONB_DEPENDENT_REC_3"/>
    <property type="match status" value="1"/>
</dbReference>
<comment type="similarity">
    <text evidence="2 14 15">Belongs to the TonB-dependent receptor family.</text>
</comment>
<organism evidence="19 20">
    <name type="scientific">Zhongshania aliphaticivorans</name>
    <dbReference type="NCBI Taxonomy" id="1470434"/>
    <lineage>
        <taxon>Bacteria</taxon>
        <taxon>Pseudomonadati</taxon>
        <taxon>Pseudomonadota</taxon>
        <taxon>Gammaproteobacteria</taxon>
        <taxon>Cellvibrionales</taxon>
        <taxon>Spongiibacteraceae</taxon>
        <taxon>Zhongshania</taxon>
    </lineage>
</organism>
<name>A0A127M8S2_9GAMM</name>
<feature type="chain" id="PRO_5007275153" evidence="16">
    <location>
        <begin position="27"/>
        <end position="699"/>
    </location>
</feature>
<keyword evidence="9" id="KW-0406">Ion transport</keyword>
<proteinExistence type="inferred from homology"/>
<dbReference type="NCBIfam" id="TIGR01783">
    <property type="entry name" value="TonB-siderophor"/>
    <property type="match status" value="1"/>
</dbReference>
<evidence type="ECO:0000256" key="3">
    <source>
        <dbReference type="ARBA" id="ARBA00022448"/>
    </source>
</evidence>
<feature type="signal peptide" evidence="16">
    <location>
        <begin position="1"/>
        <end position="26"/>
    </location>
</feature>
<evidence type="ECO:0000259" key="18">
    <source>
        <dbReference type="Pfam" id="PF07715"/>
    </source>
</evidence>
<accession>A0A127M8S2</accession>
<dbReference type="GO" id="GO:0009279">
    <property type="term" value="C:cell outer membrane"/>
    <property type="evidence" value="ECO:0007669"/>
    <property type="project" value="UniProtKB-SubCell"/>
</dbReference>
<dbReference type="KEGG" id="zal:AZF00_15595"/>
<keyword evidence="5" id="KW-0410">Iron transport</keyword>
<evidence type="ECO:0000256" key="8">
    <source>
        <dbReference type="ARBA" id="ARBA00023004"/>
    </source>
</evidence>
<keyword evidence="3 14" id="KW-0813">Transport</keyword>
<reference evidence="19 20" key="1">
    <citation type="submission" date="2015-12" db="EMBL/GenBank/DDBJ databases">
        <authorList>
            <person name="Shamseldin A."/>
            <person name="Moawad H."/>
            <person name="Abd El-Rahim W.M."/>
            <person name="Sadowsky M.J."/>
        </authorList>
    </citation>
    <scope>NUCLEOTIDE SEQUENCE [LARGE SCALE GENOMIC DNA]</scope>
    <source>
        <strain evidence="19 20">SM2</strain>
    </source>
</reference>
<dbReference type="InterPro" id="IPR000531">
    <property type="entry name" value="Beta-barrel_TonB"/>
</dbReference>
<evidence type="ECO:0000256" key="13">
    <source>
        <dbReference type="ARBA" id="ARBA00023237"/>
    </source>
</evidence>
<dbReference type="Pfam" id="PF00593">
    <property type="entry name" value="TonB_dep_Rec_b-barrel"/>
    <property type="match status" value="1"/>
</dbReference>
<feature type="domain" description="TonB-dependent receptor-like beta-barrel" evidence="17">
    <location>
        <begin position="275"/>
        <end position="669"/>
    </location>
</feature>
<evidence type="ECO:0000256" key="15">
    <source>
        <dbReference type="RuleBase" id="RU003357"/>
    </source>
</evidence>
<dbReference type="FunFam" id="2.170.130.10:FF:000010">
    <property type="entry name" value="Ferripyoverdine receptor"/>
    <property type="match status" value="1"/>
</dbReference>
<keyword evidence="8" id="KW-0408">Iron</keyword>
<evidence type="ECO:0000256" key="14">
    <source>
        <dbReference type="PROSITE-ProRule" id="PRU01360"/>
    </source>
</evidence>
<feature type="domain" description="TonB-dependent receptor plug" evidence="18">
    <location>
        <begin position="65"/>
        <end position="162"/>
    </location>
</feature>
<keyword evidence="7 16" id="KW-0732">Signal</keyword>
<evidence type="ECO:0000256" key="9">
    <source>
        <dbReference type="ARBA" id="ARBA00023065"/>
    </source>
</evidence>
<dbReference type="PANTHER" id="PTHR32552">
    <property type="entry name" value="FERRICHROME IRON RECEPTOR-RELATED"/>
    <property type="match status" value="1"/>
</dbReference>
<evidence type="ECO:0000313" key="20">
    <source>
        <dbReference type="Proteomes" id="UP000074119"/>
    </source>
</evidence>
<sequence>MANYTTLSLRAAVALVSFGMTTTVVAQNAGDQKVAAKRDNTAVEYVHVYGEQGKTTTATNLNLSLFETPQTVTAISRSQMDDFLLDKANEVLDYTPGVTVEEVETHRTYYTARGFDIVNFQYDGVGTPFAFGLVQGQSDTAVYQKIEVVKGAAGLITGLANPSATINYVRKRPTEDLQANARASVNEWNGYRLDGDVSGRLGDGVRGRVVVASEDTESYLDRHEDSTNLFYGVLEFDLSEETLLTVGHSYDLNEADGILWGALPLSYSDGTPTDYEVSTSSAPDWSFRDTEQQQTFVELKHQLSDKWMLSGIYTKTDTDIESELFYIAGSPNPDESGLSAYTGRYLNGVKRDMFDISASGYIEVGGREHQLVVGYNRADVEITGASYLDLANGYPALGSDWAQGNSPRPNFVDHDPIGGTSKVEQEHQSFYAAARISFSDQLSALMGARKAEYEQSGVSYGGLANTDADELVPYFGLSYQVTDDVMLYGSHSEVFSPQLFVDPQLRPLGAAKGESSEIGFKTAFNNERAILTVAVFQSEIGNLGVFVGNDIDSGVATYEPKTQESEGYEIELAGQLSDELNISAGYTKVDIRDVNGEVIPYIPEHMIKASASYQIPRIPALKVGGVLKWQDTITTTGATAKQQSYALLDLVLSYRLSEQVSAAININNLNDEKYYNSLYWDQAYFGAPRNVALSVSWTL</sequence>
<evidence type="ECO:0000256" key="2">
    <source>
        <dbReference type="ARBA" id="ARBA00009810"/>
    </source>
</evidence>
<keyword evidence="13 14" id="KW-0998">Cell outer membrane</keyword>
<evidence type="ECO:0000256" key="6">
    <source>
        <dbReference type="ARBA" id="ARBA00022692"/>
    </source>
</evidence>
<dbReference type="PANTHER" id="PTHR32552:SF74">
    <property type="entry name" value="HYDROXAMATE SIDEROPHORE RECEPTOR FHUE"/>
    <property type="match status" value="1"/>
</dbReference>
<dbReference type="SUPFAM" id="SSF56935">
    <property type="entry name" value="Porins"/>
    <property type="match status" value="1"/>
</dbReference>
<keyword evidence="10 15" id="KW-0798">TonB box</keyword>
<dbReference type="InterPro" id="IPR039426">
    <property type="entry name" value="TonB-dep_rcpt-like"/>
</dbReference>
<evidence type="ECO:0000256" key="7">
    <source>
        <dbReference type="ARBA" id="ARBA00022729"/>
    </source>
</evidence>
<dbReference type="Proteomes" id="UP000074119">
    <property type="component" value="Chromosome"/>
</dbReference>
<protein>
    <submittedName>
        <fullName evidence="19">TonB-dependent receptor</fullName>
    </submittedName>
</protein>
<dbReference type="AlphaFoldDB" id="A0A127M8S2"/>
<evidence type="ECO:0000256" key="11">
    <source>
        <dbReference type="ARBA" id="ARBA00023136"/>
    </source>
</evidence>
<dbReference type="STRING" id="1470434.AZF00_15595"/>
<dbReference type="InterPro" id="IPR036942">
    <property type="entry name" value="Beta-barrel_TonB_sf"/>
</dbReference>
<dbReference type="EMBL" id="CP014544">
    <property type="protein sequence ID" value="AMO69632.1"/>
    <property type="molecule type" value="Genomic_DNA"/>
</dbReference>
<evidence type="ECO:0000256" key="16">
    <source>
        <dbReference type="SAM" id="SignalP"/>
    </source>
</evidence>
<dbReference type="CDD" id="cd01347">
    <property type="entry name" value="ligand_gated_channel"/>
    <property type="match status" value="1"/>
</dbReference>
<evidence type="ECO:0000259" key="17">
    <source>
        <dbReference type="Pfam" id="PF00593"/>
    </source>
</evidence>
<comment type="subcellular location">
    <subcellularLocation>
        <location evidence="1 14">Cell outer membrane</location>
        <topology evidence="1 14">Multi-pass membrane protein</topology>
    </subcellularLocation>
</comment>
<keyword evidence="11 14" id="KW-0472">Membrane</keyword>
<dbReference type="Gene3D" id="2.170.130.10">
    <property type="entry name" value="TonB-dependent receptor, plug domain"/>
    <property type="match status" value="1"/>
</dbReference>
<dbReference type="InterPro" id="IPR037066">
    <property type="entry name" value="Plug_dom_sf"/>
</dbReference>
<dbReference type="GO" id="GO:0015891">
    <property type="term" value="P:siderophore transport"/>
    <property type="evidence" value="ECO:0007669"/>
    <property type="project" value="InterPro"/>
</dbReference>
<gene>
    <name evidence="19" type="ORF">AZF00_15595</name>
</gene>
<evidence type="ECO:0000256" key="1">
    <source>
        <dbReference type="ARBA" id="ARBA00004571"/>
    </source>
</evidence>
<evidence type="ECO:0000256" key="5">
    <source>
        <dbReference type="ARBA" id="ARBA00022496"/>
    </source>
</evidence>
<evidence type="ECO:0000256" key="4">
    <source>
        <dbReference type="ARBA" id="ARBA00022452"/>
    </source>
</evidence>